<reference evidence="2 3" key="1">
    <citation type="submission" date="2023-08" db="EMBL/GenBank/DDBJ databases">
        <authorList>
            <person name="Kumar R."/>
        </authorList>
    </citation>
    <scope>NUCLEOTIDE SEQUENCE [LARGE SCALE GENOMIC DNA]</scope>
    <source>
        <strain evidence="2 3">LUR13</strain>
    </source>
</reference>
<evidence type="ECO:0000313" key="2">
    <source>
        <dbReference type="EMBL" id="MDP4545875.1"/>
    </source>
</evidence>
<dbReference type="Proteomes" id="UP001228171">
    <property type="component" value="Unassembled WGS sequence"/>
</dbReference>
<keyword evidence="1" id="KW-0732">Signal</keyword>
<evidence type="ECO:0000313" key="3">
    <source>
        <dbReference type="Proteomes" id="UP001228171"/>
    </source>
</evidence>
<evidence type="ECO:0000256" key="1">
    <source>
        <dbReference type="SAM" id="SignalP"/>
    </source>
</evidence>
<proteinExistence type="predicted"/>
<gene>
    <name evidence="2" type="ORF">Q8P09_12395</name>
</gene>
<sequence length="108" mass="11921">MSMKIITPLAALIIAANVWAIAPAMDKEYDSKQATVINHKYDNLDNQADIDDDVTYQAIDGKAYKVVDSLVSNEWVPLTADGYVDDYDQSAKAKEIKAANESLKRIKG</sequence>
<keyword evidence="3" id="KW-1185">Reference proteome</keyword>
<comment type="caution">
    <text evidence="2">The sequence shown here is derived from an EMBL/GenBank/DDBJ whole genome shotgun (WGS) entry which is preliminary data.</text>
</comment>
<protein>
    <submittedName>
        <fullName evidence="2">Uncharacterized protein</fullName>
    </submittedName>
</protein>
<organism evidence="2 3">
    <name type="scientific">Psychrobacter faecalis</name>
    <dbReference type="NCBI Taxonomy" id="180588"/>
    <lineage>
        <taxon>Bacteria</taxon>
        <taxon>Pseudomonadati</taxon>
        <taxon>Pseudomonadota</taxon>
        <taxon>Gammaproteobacteria</taxon>
        <taxon>Moraxellales</taxon>
        <taxon>Moraxellaceae</taxon>
        <taxon>Psychrobacter</taxon>
    </lineage>
</organism>
<dbReference type="RefSeq" id="WP_305936071.1">
    <property type="nucleotide sequence ID" value="NZ_JAVAJI010000027.1"/>
</dbReference>
<dbReference type="EMBL" id="JAVAJI010000027">
    <property type="protein sequence ID" value="MDP4545875.1"/>
    <property type="molecule type" value="Genomic_DNA"/>
</dbReference>
<name>A0ABT9HJB4_9GAMM</name>
<feature type="chain" id="PRO_5045409218" evidence="1">
    <location>
        <begin position="21"/>
        <end position="108"/>
    </location>
</feature>
<feature type="signal peptide" evidence="1">
    <location>
        <begin position="1"/>
        <end position="20"/>
    </location>
</feature>
<accession>A0ABT9HJB4</accession>